<name>A0A251PC92_PRUPE</name>
<dbReference type="Proteomes" id="UP000006882">
    <property type="component" value="Chromosome G5"/>
</dbReference>
<dbReference type="AlphaFoldDB" id="A0A251PC92"/>
<dbReference type="InterPro" id="IPR044174">
    <property type="entry name" value="BC10-like"/>
</dbReference>
<feature type="transmembrane region" description="Helical" evidence="6">
    <location>
        <begin position="21"/>
        <end position="47"/>
    </location>
</feature>
<reference evidence="7 8" key="1">
    <citation type="journal article" date="2013" name="Nat. Genet.">
        <title>The high-quality draft genome of peach (Prunus persica) identifies unique patterns of genetic diversity, domestication and genome evolution.</title>
        <authorList>
            <consortium name="International Peach Genome Initiative"/>
            <person name="Verde I."/>
            <person name="Abbott A.G."/>
            <person name="Scalabrin S."/>
            <person name="Jung S."/>
            <person name="Shu S."/>
            <person name="Marroni F."/>
            <person name="Zhebentyayeva T."/>
            <person name="Dettori M.T."/>
            <person name="Grimwood J."/>
            <person name="Cattonaro F."/>
            <person name="Zuccolo A."/>
            <person name="Rossini L."/>
            <person name="Jenkins J."/>
            <person name="Vendramin E."/>
            <person name="Meisel L.A."/>
            <person name="Decroocq V."/>
            <person name="Sosinski B."/>
            <person name="Prochnik S."/>
            <person name="Mitros T."/>
            <person name="Policriti A."/>
            <person name="Cipriani G."/>
            <person name="Dondini L."/>
            <person name="Ficklin S."/>
            <person name="Goodstein D.M."/>
            <person name="Xuan P."/>
            <person name="Del Fabbro C."/>
            <person name="Aramini V."/>
            <person name="Copetti D."/>
            <person name="Gonzalez S."/>
            <person name="Horner D.S."/>
            <person name="Falchi R."/>
            <person name="Lucas S."/>
            <person name="Mica E."/>
            <person name="Maldonado J."/>
            <person name="Lazzari B."/>
            <person name="Bielenberg D."/>
            <person name="Pirona R."/>
            <person name="Miculan M."/>
            <person name="Barakat A."/>
            <person name="Testolin R."/>
            <person name="Stella A."/>
            <person name="Tartarini S."/>
            <person name="Tonutti P."/>
            <person name="Arus P."/>
            <person name="Orellana A."/>
            <person name="Wells C."/>
            <person name="Main D."/>
            <person name="Vizzotto G."/>
            <person name="Silva H."/>
            <person name="Salamini F."/>
            <person name="Schmutz J."/>
            <person name="Morgante M."/>
            <person name="Rokhsar D.S."/>
        </authorList>
    </citation>
    <scope>NUCLEOTIDE SEQUENCE [LARGE SCALE GENOMIC DNA]</scope>
    <source>
        <strain evidence="8">cv. Nemared</strain>
    </source>
</reference>
<protein>
    <submittedName>
        <fullName evidence="7">Uncharacterized protein</fullName>
    </submittedName>
</protein>
<organism evidence="7 8">
    <name type="scientific">Prunus persica</name>
    <name type="common">Peach</name>
    <name type="synonym">Amygdalus persica</name>
    <dbReference type="NCBI Taxonomy" id="3760"/>
    <lineage>
        <taxon>Eukaryota</taxon>
        <taxon>Viridiplantae</taxon>
        <taxon>Streptophyta</taxon>
        <taxon>Embryophyta</taxon>
        <taxon>Tracheophyta</taxon>
        <taxon>Spermatophyta</taxon>
        <taxon>Magnoliopsida</taxon>
        <taxon>eudicotyledons</taxon>
        <taxon>Gunneridae</taxon>
        <taxon>Pentapetalae</taxon>
        <taxon>rosids</taxon>
        <taxon>fabids</taxon>
        <taxon>Rosales</taxon>
        <taxon>Rosaceae</taxon>
        <taxon>Amygdaloideae</taxon>
        <taxon>Amygdaleae</taxon>
        <taxon>Prunus</taxon>
    </lineage>
</organism>
<evidence type="ECO:0000256" key="2">
    <source>
        <dbReference type="ARBA" id="ARBA00022676"/>
    </source>
</evidence>
<dbReference type="OrthoDB" id="191334at2759"/>
<accession>A0A251PC92</accession>
<keyword evidence="6" id="KW-1133">Transmembrane helix</keyword>
<dbReference type="SMR" id="A0A251PC92"/>
<keyword evidence="8" id="KW-1185">Reference proteome</keyword>
<keyword evidence="3" id="KW-0808">Transferase</keyword>
<keyword evidence="4 6" id="KW-0472">Membrane</keyword>
<dbReference type="Pfam" id="PF02485">
    <property type="entry name" value="Branch"/>
    <property type="match status" value="1"/>
</dbReference>
<evidence type="ECO:0000256" key="6">
    <source>
        <dbReference type="SAM" id="Phobius"/>
    </source>
</evidence>
<keyword evidence="2" id="KW-0328">Glycosyltransferase</keyword>
<sequence length="440" mass="49997">MLSAMGKEHRKSQPILKLLLSYMQFSHAFELVFFVVGLCLGVMVSLYCKTFPFKLQTTVNVFSSSPLSLSLPTPASQLLPQPPSLLPTPTSQLLPQPCSPPPLPLAPTSQLLPQPCSPPPLPLADLGTEVTSKIEAFMLHKMDDDDELLWRASLVPRIRKFPFNHVPRVAFMFLTKGNIPLAPLWEMFFKGHEGLYTIYVHTHPSYVDSWPQNSVFYGRRIPSKEVEWGKPTMIDGERRLLASALLDFSNERFVLLSESCIPLFNFTTIYSYLVNSSESNIGSYDDPRKVGRGRYNPKMWPAINISDWRKGSQWFEASRKLAIEIISDTKYYPIFKEHCNPPCYMDEHYIPTLVNILGVEDNSNRSITWVDWSRGGPHPRRFGRNDVSYEFLNQIRFGTNCTCNGINATTCMCFLFARKFMGDTLRPLLQIAPILLGSVS</sequence>
<dbReference type="EMBL" id="CM007655">
    <property type="protein sequence ID" value="ONI09203.1"/>
    <property type="molecule type" value="Genomic_DNA"/>
</dbReference>
<keyword evidence="5" id="KW-0325">Glycoprotein</keyword>
<evidence type="ECO:0000256" key="1">
    <source>
        <dbReference type="ARBA" id="ARBA00004606"/>
    </source>
</evidence>
<dbReference type="InterPro" id="IPR003406">
    <property type="entry name" value="Glyco_trans_14"/>
</dbReference>
<dbReference type="PANTHER" id="PTHR31042">
    <property type="entry name" value="CORE-2/I-BRANCHING BETA-1,6-N-ACETYLGLUCOSAMINYLTRANSFERASE FAMILY PROTEIN-RELATED"/>
    <property type="match status" value="1"/>
</dbReference>
<evidence type="ECO:0000256" key="3">
    <source>
        <dbReference type="ARBA" id="ARBA00022679"/>
    </source>
</evidence>
<evidence type="ECO:0000313" key="7">
    <source>
        <dbReference type="EMBL" id="ONI09203.1"/>
    </source>
</evidence>
<dbReference type="GO" id="GO:0016757">
    <property type="term" value="F:glycosyltransferase activity"/>
    <property type="evidence" value="ECO:0007669"/>
    <property type="project" value="UniProtKB-KW"/>
</dbReference>
<dbReference type="Gramene" id="ONI09203">
    <property type="protein sequence ID" value="ONI09203"/>
    <property type="gene ID" value="PRUPE_5G223400"/>
</dbReference>
<dbReference type="eggNOG" id="ENOG502QWC4">
    <property type="taxonomic scope" value="Eukaryota"/>
</dbReference>
<evidence type="ECO:0000313" key="8">
    <source>
        <dbReference type="Proteomes" id="UP000006882"/>
    </source>
</evidence>
<gene>
    <name evidence="7" type="ORF">PRUPE_5G223400</name>
</gene>
<evidence type="ECO:0000256" key="5">
    <source>
        <dbReference type="ARBA" id="ARBA00023180"/>
    </source>
</evidence>
<keyword evidence="6" id="KW-0812">Transmembrane</keyword>
<proteinExistence type="predicted"/>
<evidence type="ECO:0000256" key="4">
    <source>
        <dbReference type="ARBA" id="ARBA00023136"/>
    </source>
</evidence>
<dbReference type="PANTHER" id="PTHR31042:SF20">
    <property type="entry name" value="CORE-2_I-BRANCHING BETA-1,6-N-ACETYLGLUCOSAMINYLTRANSFERASE FAMILY PROTEIN"/>
    <property type="match status" value="1"/>
</dbReference>
<dbReference type="GO" id="GO:0016020">
    <property type="term" value="C:membrane"/>
    <property type="evidence" value="ECO:0007669"/>
    <property type="project" value="UniProtKB-SubCell"/>
</dbReference>
<comment type="subcellular location">
    <subcellularLocation>
        <location evidence="1">Membrane</location>
        <topology evidence="1">Single-pass type II membrane protein</topology>
    </subcellularLocation>
</comment>